<evidence type="ECO:0008006" key="8">
    <source>
        <dbReference type="Google" id="ProtNLM"/>
    </source>
</evidence>
<dbReference type="GO" id="GO:0032300">
    <property type="term" value="C:mismatch repair complex"/>
    <property type="evidence" value="ECO:0007669"/>
    <property type="project" value="InterPro"/>
</dbReference>
<dbReference type="Proteomes" id="UP000094285">
    <property type="component" value="Unassembled WGS sequence"/>
</dbReference>
<feature type="domain" description="MutL C-terminal dimerisation" evidence="4">
    <location>
        <begin position="476"/>
        <end position="653"/>
    </location>
</feature>
<dbReference type="PANTHER" id="PTHR10073">
    <property type="entry name" value="DNA MISMATCH REPAIR PROTEIN MLH, PMS, MUTL"/>
    <property type="match status" value="1"/>
</dbReference>
<evidence type="ECO:0000256" key="2">
    <source>
        <dbReference type="ARBA" id="ARBA00022763"/>
    </source>
</evidence>
<dbReference type="Gene3D" id="3.30.230.10">
    <property type="match status" value="1"/>
</dbReference>
<keyword evidence="7" id="KW-1185">Reference proteome</keyword>
<feature type="region of interest" description="Disordered" evidence="3">
    <location>
        <begin position="365"/>
        <end position="406"/>
    </location>
</feature>
<dbReference type="STRING" id="984487.A0A1E4SEA4"/>
<dbReference type="InterPro" id="IPR014721">
    <property type="entry name" value="Ribsml_uS5_D2-typ_fold_subgr"/>
</dbReference>
<keyword evidence="2" id="KW-0227">DNA damage</keyword>
<dbReference type="Gene3D" id="3.30.1540.20">
    <property type="entry name" value="MutL, C-terminal domain, dimerisation subdomain"/>
    <property type="match status" value="2"/>
</dbReference>
<evidence type="ECO:0000313" key="7">
    <source>
        <dbReference type="Proteomes" id="UP000094285"/>
    </source>
</evidence>
<dbReference type="GO" id="GO:0140664">
    <property type="term" value="F:ATP-dependent DNA damage sensor activity"/>
    <property type="evidence" value="ECO:0007669"/>
    <property type="project" value="InterPro"/>
</dbReference>
<dbReference type="SUPFAM" id="SSF118116">
    <property type="entry name" value="DNA mismatch repair protein MutL"/>
    <property type="match status" value="1"/>
</dbReference>
<dbReference type="GO" id="GO:0016887">
    <property type="term" value="F:ATP hydrolysis activity"/>
    <property type="evidence" value="ECO:0007669"/>
    <property type="project" value="InterPro"/>
</dbReference>
<accession>A0A1E4SEA4</accession>
<dbReference type="PROSITE" id="PS00058">
    <property type="entry name" value="DNA_MISMATCH_REPAIR_1"/>
    <property type="match status" value="1"/>
</dbReference>
<organism evidence="6 7">
    <name type="scientific">Suhomyces tanzawaensis NRRL Y-17324</name>
    <dbReference type="NCBI Taxonomy" id="984487"/>
    <lineage>
        <taxon>Eukaryota</taxon>
        <taxon>Fungi</taxon>
        <taxon>Dikarya</taxon>
        <taxon>Ascomycota</taxon>
        <taxon>Saccharomycotina</taxon>
        <taxon>Pichiomycetes</taxon>
        <taxon>Debaryomycetaceae</taxon>
        <taxon>Suhomyces</taxon>
    </lineage>
</organism>
<dbReference type="InterPro" id="IPR013507">
    <property type="entry name" value="DNA_mismatch_S5_2-like"/>
</dbReference>
<dbReference type="RefSeq" id="XP_020062973.1">
    <property type="nucleotide sequence ID" value="XM_020207916.1"/>
</dbReference>
<feature type="compositionally biased region" description="Polar residues" evidence="3">
    <location>
        <begin position="393"/>
        <end position="406"/>
    </location>
</feature>
<dbReference type="Gene3D" id="3.30.565.10">
    <property type="entry name" value="Histidine kinase-like ATPase, C-terminal domain"/>
    <property type="match status" value="1"/>
</dbReference>
<protein>
    <recommendedName>
        <fullName evidence="8">MutL C-terminal dimerisation domain-containing protein</fullName>
    </recommendedName>
</protein>
<dbReference type="GO" id="GO:0030983">
    <property type="term" value="F:mismatched DNA binding"/>
    <property type="evidence" value="ECO:0007669"/>
    <property type="project" value="InterPro"/>
</dbReference>
<comment type="similarity">
    <text evidence="1">Belongs to the DNA mismatch repair MutL/HexB family.</text>
</comment>
<evidence type="ECO:0000256" key="1">
    <source>
        <dbReference type="ARBA" id="ARBA00006082"/>
    </source>
</evidence>
<gene>
    <name evidence="6" type="ORF">CANTADRAFT_26874</name>
</gene>
<feature type="domain" description="DNA mismatch repair protein S5" evidence="5">
    <location>
        <begin position="226"/>
        <end position="355"/>
    </location>
</feature>
<dbReference type="GeneID" id="30982053"/>
<dbReference type="InterPro" id="IPR014790">
    <property type="entry name" value="MutL_C"/>
</dbReference>
<dbReference type="GO" id="GO:0006298">
    <property type="term" value="P:mismatch repair"/>
    <property type="evidence" value="ECO:0007669"/>
    <property type="project" value="InterPro"/>
</dbReference>
<dbReference type="InterPro" id="IPR042120">
    <property type="entry name" value="MutL_C_dimsub"/>
</dbReference>
<evidence type="ECO:0000313" key="6">
    <source>
        <dbReference type="EMBL" id="ODV77851.1"/>
    </source>
</evidence>
<name>A0A1E4SEA4_9ASCO</name>
<dbReference type="AlphaFoldDB" id="A0A1E4SEA4"/>
<dbReference type="InterPro" id="IPR037198">
    <property type="entry name" value="MutL_C_sf"/>
</dbReference>
<evidence type="ECO:0000259" key="4">
    <source>
        <dbReference type="SMART" id="SM00853"/>
    </source>
</evidence>
<dbReference type="SMART" id="SM01340">
    <property type="entry name" value="DNA_mis_repair"/>
    <property type="match status" value="1"/>
</dbReference>
<dbReference type="InterPro" id="IPR038973">
    <property type="entry name" value="MutL/Mlh/Pms-like"/>
</dbReference>
<dbReference type="PANTHER" id="PTHR10073:SF47">
    <property type="entry name" value="DNA MISMATCH REPAIR PROTEIN MLH3"/>
    <property type="match status" value="1"/>
</dbReference>
<dbReference type="GO" id="GO:0005524">
    <property type="term" value="F:ATP binding"/>
    <property type="evidence" value="ECO:0007669"/>
    <property type="project" value="InterPro"/>
</dbReference>
<reference evidence="7" key="1">
    <citation type="submission" date="2016-05" db="EMBL/GenBank/DDBJ databases">
        <title>Comparative genomics of biotechnologically important yeasts.</title>
        <authorList>
            <consortium name="DOE Joint Genome Institute"/>
            <person name="Riley R."/>
            <person name="Haridas S."/>
            <person name="Wolfe K.H."/>
            <person name="Lopes M.R."/>
            <person name="Hittinger C.T."/>
            <person name="Goker M."/>
            <person name="Salamov A."/>
            <person name="Wisecaver J."/>
            <person name="Long T.M."/>
            <person name="Aerts A.L."/>
            <person name="Barry K."/>
            <person name="Choi C."/>
            <person name="Clum A."/>
            <person name="Coughlan A.Y."/>
            <person name="Deshpande S."/>
            <person name="Douglass A.P."/>
            <person name="Hanson S.J."/>
            <person name="Klenk H.-P."/>
            <person name="Labutti K."/>
            <person name="Lapidus A."/>
            <person name="Lindquist E."/>
            <person name="Lipzen A."/>
            <person name="Meier-Kolthoff J.P."/>
            <person name="Ohm R.A."/>
            <person name="Otillar R.P."/>
            <person name="Pangilinan J."/>
            <person name="Peng Y."/>
            <person name="Rokas A."/>
            <person name="Rosa C.A."/>
            <person name="Scheuner C."/>
            <person name="Sibirny A.A."/>
            <person name="Slot J.C."/>
            <person name="Stielow J.B."/>
            <person name="Sun H."/>
            <person name="Kurtzman C.P."/>
            <person name="Blackwell M."/>
            <person name="Grigoriev I.V."/>
            <person name="Jeffries T.W."/>
        </authorList>
    </citation>
    <scope>NUCLEOTIDE SEQUENCE [LARGE SCALE GENOMIC DNA]</scope>
    <source>
        <strain evidence="7">NRRL Y-17324</strain>
    </source>
</reference>
<dbReference type="Pfam" id="PF13589">
    <property type="entry name" value="HATPase_c_3"/>
    <property type="match status" value="1"/>
</dbReference>
<dbReference type="GO" id="GO:0061982">
    <property type="term" value="P:meiosis I cell cycle process"/>
    <property type="evidence" value="ECO:0007669"/>
    <property type="project" value="UniProtKB-ARBA"/>
</dbReference>
<dbReference type="EMBL" id="KV453914">
    <property type="protein sequence ID" value="ODV77851.1"/>
    <property type="molecule type" value="Genomic_DNA"/>
</dbReference>
<dbReference type="InterPro" id="IPR014762">
    <property type="entry name" value="DNA_mismatch_repair_CS"/>
</dbReference>
<proteinExistence type="inferred from homology"/>
<sequence>MAPQIVKLDDALQELLQSQVTIRTYEDAIRELVENSADAGASEIIIKLDFQSLSVLVKDTGTGIAPSDLASVGSRYHTSKFHERDQIITTFGFRGEALHSLRAISNLTIVSKQKGLKPYKSWDGSVEPFEELELANFFQIGDLGESGTSVTVTNLFSSVPVRRKQQMQVPEYRTIESIKQSLLRVLCRYSGIRMEVYKTNYTLNALDCIILIDLGIKSSEKYSSIIRNLFGKSVLPSFESINYTFDPFKLSGVIGKSCISSKSHQYIFINGRGVILPSNQLKAINRWLTQTMLDANDSSPTKSKRHFYKYPIFLLNFITETKLEDLIHDDIRGFYYKNSDVIFKMVERVFERFLSSQGYQVERLSTSMLLSPDPRAKRTRSNPTSPTRRTNPKISSPSRQGSPTKNTVSNLKYFQASPSMNLKCNLLNLAPPMPNFESSNLVSPNHSCEDEDDTLYPEIPVGFQLSRKDLLQGYHIVGQVDRKFILIKIDNPTYKEGSSHSPILAILDQHACDERVRIEGLLKDFILQALDPSINILLKLVDSIQIRVLETEQELFTRFEKNLNSYGIRYRIVGNMVIITHLPHIIIQKTMDNEFLKFCLIQHLYDLDNQIKQEDINVSKDEWFRMVQHLPRIIVTLFNSKACRSSIMFGDELSKSDMNNMIQMLQQCHLPFQCAHGRPSITPLTNLEGHGSNSNPSI</sequence>
<dbReference type="InterPro" id="IPR036890">
    <property type="entry name" value="HATPase_C_sf"/>
</dbReference>
<dbReference type="SUPFAM" id="SSF55874">
    <property type="entry name" value="ATPase domain of HSP90 chaperone/DNA topoisomerase II/histidine kinase"/>
    <property type="match status" value="1"/>
</dbReference>
<evidence type="ECO:0000256" key="3">
    <source>
        <dbReference type="SAM" id="MobiDB-lite"/>
    </source>
</evidence>
<dbReference type="SMART" id="SM00853">
    <property type="entry name" value="MutL_C"/>
    <property type="match status" value="1"/>
</dbReference>
<evidence type="ECO:0000259" key="5">
    <source>
        <dbReference type="SMART" id="SM01340"/>
    </source>
</evidence>
<dbReference type="OrthoDB" id="429932at2759"/>